<organism evidence="2">
    <name type="scientific">Salix viminalis</name>
    <name type="common">Common osier</name>
    <name type="synonym">Basket willow</name>
    <dbReference type="NCBI Taxonomy" id="40686"/>
    <lineage>
        <taxon>Eukaryota</taxon>
        <taxon>Viridiplantae</taxon>
        <taxon>Streptophyta</taxon>
        <taxon>Embryophyta</taxon>
        <taxon>Tracheophyta</taxon>
        <taxon>Spermatophyta</taxon>
        <taxon>Magnoliopsida</taxon>
        <taxon>eudicotyledons</taxon>
        <taxon>Gunneridae</taxon>
        <taxon>Pentapetalae</taxon>
        <taxon>rosids</taxon>
        <taxon>fabids</taxon>
        <taxon>Malpighiales</taxon>
        <taxon>Salicaceae</taxon>
        <taxon>Saliceae</taxon>
        <taxon>Salix</taxon>
    </lineage>
</organism>
<feature type="compositionally biased region" description="Low complexity" evidence="1">
    <location>
        <begin position="126"/>
        <end position="135"/>
    </location>
</feature>
<gene>
    <name evidence="2" type="ORF">SVIM_LOCUS372851</name>
</gene>
<protein>
    <submittedName>
        <fullName evidence="2">Uncharacterized protein</fullName>
    </submittedName>
</protein>
<evidence type="ECO:0000256" key="1">
    <source>
        <dbReference type="SAM" id="MobiDB-lite"/>
    </source>
</evidence>
<dbReference type="EMBL" id="CAADRP010001818">
    <property type="protein sequence ID" value="VFU53664.1"/>
    <property type="molecule type" value="Genomic_DNA"/>
</dbReference>
<reference evidence="2" key="1">
    <citation type="submission" date="2019-03" db="EMBL/GenBank/DDBJ databases">
        <authorList>
            <person name="Mank J."/>
            <person name="Almeida P."/>
        </authorList>
    </citation>
    <scope>NUCLEOTIDE SEQUENCE</scope>
    <source>
        <strain evidence="2">78183</strain>
    </source>
</reference>
<sequence length="154" mass="17449">METKLNSVEDRTETGSWFKPKKGNVLPGKKMSVKRMMFGYLVRSLEDPFILKSIKRRLYLTSPMGKLSSLHLFDETQPQFSSLGAKMFLNHVSDLKLNFVFKAPETQVHKNSESISEKCRGIELKSLSSSSSNKSTKPRLKEGGKPFESGKIFN</sequence>
<proteinExistence type="predicted"/>
<name>A0A6N2MVN3_SALVM</name>
<evidence type="ECO:0000313" key="2">
    <source>
        <dbReference type="EMBL" id="VFU53664.1"/>
    </source>
</evidence>
<dbReference type="AlphaFoldDB" id="A0A6N2MVN3"/>
<accession>A0A6N2MVN3</accession>
<feature type="region of interest" description="Disordered" evidence="1">
    <location>
        <begin position="126"/>
        <end position="154"/>
    </location>
</feature>